<feature type="transmembrane region" description="Helical" evidence="1">
    <location>
        <begin position="20"/>
        <end position="41"/>
    </location>
</feature>
<comment type="caution">
    <text evidence="2">The sequence shown here is derived from an EMBL/GenBank/DDBJ whole genome shotgun (WGS) entry which is preliminary data.</text>
</comment>
<proteinExistence type="predicted"/>
<evidence type="ECO:0000313" key="2">
    <source>
        <dbReference type="EMBL" id="KKS03208.1"/>
    </source>
</evidence>
<evidence type="ECO:0000313" key="3">
    <source>
        <dbReference type="Proteomes" id="UP000034493"/>
    </source>
</evidence>
<sequence>MQILLLKNIVFTIKLMRGFAILPVIIFLVIVGGLGISWYTLSVRQQTKTEVVSPGNQVDSCNIISNSVFRSVDKHEVGLGPNGPAMGYWSITFQSGNFQWHHSDVVESGTYTCTENILQAKLYNRTVTANYDINRKALIWDGVEYKRGE</sequence>
<dbReference type="Proteomes" id="UP000034493">
    <property type="component" value="Unassembled WGS sequence"/>
</dbReference>
<dbReference type="EMBL" id="LCBC01000022">
    <property type="protein sequence ID" value="KKS03208.1"/>
    <property type="molecule type" value="Genomic_DNA"/>
</dbReference>
<keyword evidence="1" id="KW-0472">Membrane</keyword>
<evidence type="ECO:0000256" key="1">
    <source>
        <dbReference type="SAM" id="Phobius"/>
    </source>
</evidence>
<dbReference type="AlphaFoldDB" id="A0A0G0YS73"/>
<protein>
    <submittedName>
        <fullName evidence="2">Uncharacterized protein</fullName>
    </submittedName>
</protein>
<keyword evidence="1" id="KW-1133">Transmembrane helix</keyword>
<keyword evidence="1" id="KW-0812">Transmembrane</keyword>
<reference evidence="2 3" key="1">
    <citation type="journal article" date="2015" name="Nature">
        <title>rRNA introns, odd ribosomes, and small enigmatic genomes across a large radiation of phyla.</title>
        <authorList>
            <person name="Brown C.T."/>
            <person name="Hug L.A."/>
            <person name="Thomas B.C."/>
            <person name="Sharon I."/>
            <person name="Castelle C.J."/>
            <person name="Singh A."/>
            <person name="Wilkins M.J."/>
            <person name="Williams K.H."/>
            <person name="Banfield J.F."/>
        </authorList>
    </citation>
    <scope>NUCLEOTIDE SEQUENCE [LARGE SCALE GENOMIC DNA]</scope>
</reference>
<accession>A0A0G0YS73</accession>
<organism evidence="2 3">
    <name type="scientific">Candidatus Curtissbacteria bacterium GW2011_GWA2_41_24</name>
    <dbReference type="NCBI Taxonomy" id="1618411"/>
    <lineage>
        <taxon>Bacteria</taxon>
        <taxon>Candidatus Curtissiibacteriota</taxon>
    </lineage>
</organism>
<name>A0A0G0YS73_9BACT</name>
<gene>
    <name evidence="2" type="ORF">UU56_C0022G0009</name>
</gene>